<gene>
    <name evidence="1" type="ORF">AAA799N04_00599</name>
</gene>
<protein>
    <submittedName>
        <fullName evidence="1">Uncharacterized protein</fullName>
    </submittedName>
</protein>
<sequence>MSKQNTESYDTYNTCAENIKNQIRKEGIWKPYTNRIKNLLLCQDKLWELYNAESNLEGKRRILEDLINLQPLIAEWYSTSKKIIEFEADAGVCN</sequence>
<comment type="caution">
    <text evidence="1">The sequence shown here is derived from an EMBL/GenBank/DDBJ whole genome shotgun (WGS) entry which is preliminary data.</text>
</comment>
<evidence type="ECO:0000313" key="2">
    <source>
        <dbReference type="Proteomes" id="UP000028059"/>
    </source>
</evidence>
<reference evidence="1 2" key="1">
    <citation type="submission" date="2014-06" db="EMBL/GenBank/DDBJ databases">
        <authorList>
            <person name="Ngugi D.K."/>
            <person name="Blom J."/>
            <person name="Alam I."/>
            <person name="Rashid M."/>
            <person name="Ba Alawi W."/>
            <person name="Zhang G."/>
            <person name="Hikmawan T."/>
            <person name="Guan Y."/>
            <person name="Antunes A."/>
            <person name="Siam R."/>
            <person name="ElDorry H."/>
            <person name="Bajic V."/>
            <person name="Stingl U."/>
        </authorList>
    </citation>
    <scope>NUCLEOTIDE SEQUENCE [LARGE SCALE GENOMIC DNA]</scope>
    <source>
        <strain evidence="1">SCGC AAA799-N04</strain>
    </source>
</reference>
<dbReference type="Proteomes" id="UP000028059">
    <property type="component" value="Unassembled WGS sequence"/>
</dbReference>
<name>A0A081RP06_9ARCH</name>
<dbReference type="AlphaFoldDB" id="A0A081RP06"/>
<evidence type="ECO:0000313" key="1">
    <source>
        <dbReference type="EMBL" id="KEQ56929.1"/>
    </source>
</evidence>
<organism evidence="1 2">
    <name type="scientific">Marine Group I thaumarchaeote SCGC AAA799-N04</name>
    <dbReference type="NCBI Taxonomy" id="1502293"/>
    <lineage>
        <taxon>Archaea</taxon>
        <taxon>Nitrososphaerota</taxon>
        <taxon>Marine Group I</taxon>
    </lineage>
</organism>
<keyword evidence="2" id="KW-1185">Reference proteome</keyword>
<proteinExistence type="predicted"/>
<dbReference type="EMBL" id="JOKN01000007">
    <property type="protein sequence ID" value="KEQ56929.1"/>
    <property type="molecule type" value="Genomic_DNA"/>
</dbReference>
<accession>A0A081RP06</accession>